<reference evidence="6 8" key="1">
    <citation type="journal article" date="2006" name="Proc. Natl. Acad. Sci. U.S.A.">
        <title>Genome analysis of the smallest free-living eukaryote Ostreococcus tauri unveils many unique features.</title>
        <authorList>
            <person name="Derelle E."/>
            <person name="Ferraz C."/>
            <person name="Rombauts S."/>
            <person name="Rouze P."/>
            <person name="Worden A.Z."/>
            <person name="Robbens S."/>
            <person name="Partensky F."/>
            <person name="Degroeve S."/>
            <person name="Echeynie S."/>
            <person name="Cooke R."/>
            <person name="Saeys Y."/>
            <person name="Wuyts J."/>
            <person name="Jabbari K."/>
            <person name="Bowler C."/>
            <person name="Panaud O."/>
            <person name="Piegu B."/>
            <person name="Ball S.G."/>
            <person name="Ral J.-P."/>
            <person name="Bouget F.-Y."/>
            <person name="Piganeau G."/>
            <person name="De Baets B."/>
            <person name="Picard A."/>
            <person name="Delseny M."/>
            <person name="Demaille J."/>
            <person name="Van de Peer Y."/>
            <person name="Moreau H."/>
        </authorList>
    </citation>
    <scope>NUCLEOTIDE SEQUENCE [LARGE SCALE GENOMIC DNA]</scope>
    <source>
        <strain evidence="6 8">OTTH0595</strain>
    </source>
</reference>
<accession>A0A096P9V4</accession>
<dbReference type="Pfam" id="PF11816">
    <property type="entry name" value="DUF3337"/>
    <property type="match status" value="1"/>
</dbReference>
<feature type="repeat" description="WD" evidence="4">
    <location>
        <begin position="221"/>
        <end position="262"/>
    </location>
</feature>
<feature type="repeat" description="WD" evidence="4">
    <location>
        <begin position="179"/>
        <end position="220"/>
    </location>
</feature>
<dbReference type="PRINTS" id="PR00320">
    <property type="entry name" value="GPROTEINBRPT"/>
</dbReference>
<dbReference type="PANTHER" id="PTHR19862:SF14">
    <property type="entry name" value="WD REPEAT-CONTAINING PROTEIN 48"/>
    <property type="match status" value="1"/>
</dbReference>
<keyword evidence="8" id="KW-1185">Reference proteome</keyword>
<dbReference type="STRING" id="70448.A0A096P9V4"/>
<dbReference type="InterPro" id="IPR036322">
    <property type="entry name" value="WD40_repeat_dom_sf"/>
</dbReference>
<evidence type="ECO:0000256" key="1">
    <source>
        <dbReference type="ARBA" id="ARBA00006917"/>
    </source>
</evidence>
<dbReference type="CDD" id="cd00200">
    <property type="entry name" value="WD40"/>
    <property type="match status" value="1"/>
</dbReference>
<keyword evidence="3" id="KW-0677">Repeat</keyword>
<dbReference type="GO" id="GO:0043130">
    <property type="term" value="F:ubiquitin binding"/>
    <property type="evidence" value="ECO:0007669"/>
    <property type="project" value="TreeGrafter"/>
</dbReference>
<reference evidence="6" key="2">
    <citation type="journal article" date="2014" name="BMC Genomics">
        <title>An improved genome of the model marine alga Ostreococcus tauri unfolds by assessing Illumina de novo assemblies.</title>
        <authorList>
            <person name="Blanc-Mathieu R."/>
            <person name="Verhelst B."/>
            <person name="Derelle E."/>
            <person name="Rombauts S."/>
            <person name="Bouget F.Y."/>
            <person name="Carre I."/>
            <person name="Chateau A."/>
            <person name="Eyre-Walker A."/>
            <person name="Grimsley N."/>
            <person name="Moreau H."/>
            <person name="Piegu B."/>
            <person name="Rivals E."/>
            <person name="Schackwitz W."/>
            <person name="Van de Peer Y."/>
            <person name="Piganeau G."/>
        </authorList>
    </citation>
    <scope>NUCLEOTIDE SEQUENCE</scope>
    <source>
        <strain evidence="6">RCC4221</strain>
    </source>
</reference>
<evidence type="ECO:0000259" key="5">
    <source>
        <dbReference type="Pfam" id="PF23760"/>
    </source>
</evidence>
<dbReference type="Pfam" id="PF00400">
    <property type="entry name" value="WD40"/>
    <property type="match status" value="2"/>
</dbReference>
<feature type="repeat" description="WD" evidence="4">
    <location>
        <begin position="67"/>
        <end position="107"/>
    </location>
</feature>
<dbReference type="InterPro" id="IPR020472">
    <property type="entry name" value="WD40_PAC1"/>
</dbReference>
<dbReference type="PROSITE" id="PS50082">
    <property type="entry name" value="WD_REPEATS_2"/>
    <property type="match status" value="4"/>
</dbReference>
<dbReference type="AlphaFoldDB" id="A0A096P9V4"/>
<dbReference type="EMBL" id="CAID01000015">
    <property type="protein sequence ID" value="CEG01719.1"/>
    <property type="molecule type" value="Genomic_DNA"/>
</dbReference>
<dbReference type="InterPro" id="IPR056151">
    <property type="entry name" value="Beta-prop_DCAF12"/>
</dbReference>
<dbReference type="InterPro" id="IPR015943">
    <property type="entry name" value="WD40/YVTN_repeat-like_dom_sf"/>
</dbReference>
<accession>A0A454XPI4</accession>
<accession>A0A1Y5IKG8</accession>
<reference evidence="7" key="3">
    <citation type="submission" date="2017-04" db="EMBL/GenBank/DDBJ databases">
        <title>Population genomics of picophytoplankton unveils novel chromosome hypervariability.</title>
        <authorList>
            <consortium name="DOE Joint Genome Institute"/>
            <person name="Blanc-Mathieu R."/>
            <person name="Krasovec M."/>
            <person name="Hebrard M."/>
            <person name="Yau S."/>
            <person name="Desgranges E."/>
            <person name="Martin J."/>
            <person name="Schackwitz W."/>
            <person name="Kuo A."/>
            <person name="Salin G."/>
            <person name="Donnadieu C."/>
            <person name="Desdevises Y."/>
            <person name="Sanchez-Ferandin S."/>
            <person name="Moreau H."/>
            <person name="Rivals E."/>
            <person name="Grigoriev I.V."/>
            <person name="Grimsley N."/>
            <person name="Eyre-Walker A."/>
            <person name="Piganeau G."/>
        </authorList>
    </citation>
    <scope>NUCLEOTIDE SEQUENCE [LARGE SCALE GENOMIC DNA]</scope>
    <source>
        <strain evidence="7">RCC 1115</strain>
    </source>
</reference>
<dbReference type="SMART" id="SM00320">
    <property type="entry name" value="WD40"/>
    <property type="match status" value="7"/>
</dbReference>
<dbReference type="PANTHER" id="PTHR19862">
    <property type="entry name" value="WD REPEAT-CONTAINING PROTEIN 48"/>
    <property type="match status" value="1"/>
</dbReference>
<dbReference type="Proteomes" id="UP000195557">
    <property type="component" value="Unassembled WGS sequence"/>
</dbReference>
<dbReference type="PROSITE" id="PS50294">
    <property type="entry name" value="WD_REPEATS_REGION"/>
    <property type="match status" value="2"/>
</dbReference>
<organism evidence="6 8">
    <name type="scientific">Ostreococcus tauri</name>
    <name type="common">Marine green alga</name>
    <dbReference type="NCBI Taxonomy" id="70448"/>
    <lineage>
        <taxon>Eukaryota</taxon>
        <taxon>Viridiplantae</taxon>
        <taxon>Chlorophyta</taxon>
        <taxon>Mamiellophyceae</taxon>
        <taxon>Mamiellales</taxon>
        <taxon>Bathycoccaceae</taxon>
        <taxon>Ostreococcus</taxon>
    </lineage>
</organism>
<feature type="repeat" description="WD" evidence="4">
    <location>
        <begin position="24"/>
        <end position="57"/>
    </location>
</feature>
<protein>
    <submittedName>
        <fullName evidence="6">G-protein beta WD-40 repeat</fullName>
    </submittedName>
    <submittedName>
        <fullName evidence="7">WD repeat domain 48</fullName>
    </submittedName>
</protein>
<dbReference type="InterPro" id="IPR021772">
    <property type="entry name" value="WDR48/Bun107"/>
</dbReference>
<dbReference type="InterPro" id="IPR019775">
    <property type="entry name" value="WD40_repeat_CS"/>
</dbReference>
<dbReference type="Proteomes" id="UP000009170">
    <property type="component" value="Unassembled WGS sequence"/>
</dbReference>
<dbReference type="Gene3D" id="2.130.10.10">
    <property type="entry name" value="YVTN repeat-like/Quinoprotein amine dehydrogenase"/>
    <property type="match status" value="2"/>
</dbReference>
<dbReference type="OrthoDB" id="2421129at2759"/>
<dbReference type="SUPFAM" id="SSF50978">
    <property type="entry name" value="WD40 repeat-like"/>
    <property type="match status" value="1"/>
</dbReference>
<comment type="similarity">
    <text evidence="1">Belongs to the WD repeat WDR48 family.</text>
</comment>
<evidence type="ECO:0000256" key="2">
    <source>
        <dbReference type="ARBA" id="ARBA00022574"/>
    </source>
</evidence>
<dbReference type="EMBL" id="KZ155771">
    <property type="protein sequence ID" value="OUS49157.1"/>
    <property type="molecule type" value="Genomic_DNA"/>
</dbReference>
<dbReference type="GO" id="GO:0000724">
    <property type="term" value="P:double-strand break repair via homologous recombination"/>
    <property type="evidence" value="ECO:0007669"/>
    <property type="project" value="TreeGrafter"/>
</dbReference>
<gene>
    <name evidence="7" type="ORF">BE221DRAFT_105687</name>
    <name evidence="6" type="ORF">OT_ostta15g00950</name>
</gene>
<evidence type="ECO:0000256" key="3">
    <source>
        <dbReference type="ARBA" id="ARBA00022737"/>
    </source>
</evidence>
<proteinExistence type="inferred from homology"/>
<dbReference type="Pfam" id="PF23760">
    <property type="entry name" value="Beta-prop_DCAF12"/>
    <property type="match status" value="1"/>
</dbReference>
<evidence type="ECO:0000313" key="8">
    <source>
        <dbReference type="Proteomes" id="UP000009170"/>
    </source>
</evidence>
<evidence type="ECO:0000256" key="4">
    <source>
        <dbReference type="PROSITE-ProRule" id="PRU00221"/>
    </source>
</evidence>
<dbReference type="InterPro" id="IPR051246">
    <property type="entry name" value="WDR48"/>
</dbReference>
<dbReference type="FunCoup" id="A0A096P9V4">
    <property type="interactions" value="1867"/>
</dbReference>
<evidence type="ECO:0000313" key="6">
    <source>
        <dbReference type="EMBL" id="CEG01719.1"/>
    </source>
</evidence>
<keyword evidence="2 4" id="KW-0853">WD repeat</keyword>
<name>A0A096P9V4_OSTTA</name>
<dbReference type="InterPro" id="IPR001680">
    <property type="entry name" value="WD40_rpt"/>
</dbReference>
<sequence>MSTAEVVRRQRRPVTYTAPHREHDLKHVGGVNAIEIENTNVLHTGGRDGTVRTWDLSMGMPKCVATREGHGGWVTDLALVTPTLLASASSDHTVRLWKTDRTAEEASTSESGSVVAVLQGHSDHVMGLARASDEGVNVGKFASGGLNREIFLWDIERCCAINISPSYLSVKNDQCVTPLTGSKESIYALAMDGTGNVLVSGGTELALRVWDTRSAQKQGKLKGHSDNVRAIVVDGTGRKCVTASSDRTIRLWDIGEQRCVQTFAGMHTGSIWALAANSEFSRVYSGGSDSRICSTSLRDRRSNLIAADSAAVLKLCLDETHSNNHSDGDLWTATASRSMKRWSANVPNDEHNMKSTTMSSTASLSRHPGVWFEVGSSPSTGQWHGLGTPRKMDNWGDTTAASTMASTTQLAPTMEIHGASPIVRHAVLHNKRQILSQDSVGSISLWDVATGRIVQNFDGVSGGSDFDELLQSETWNPNVGIPSWFTVNARSGSLEITLAPSSAFQAEAYATDLGIANASVEERRNLGVEIIRLLMDDWAEKFGCTRTQRRAFIDPLPSSSSILFSHPISGNGRVCVKASDLVGNPEEREALPKWFVDHALNQAPEPESPKIPFTLVPAKNVHPSEYEIDVADVTPSSVMGPKILGTQKITDYVAHNVKRDASAIELVCAGVVITGTAFERTLAGIHAQVWKTSPPVVIEYRVKKR</sequence>
<dbReference type="PROSITE" id="PS00678">
    <property type="entry name" value="WD_REPEATS_1"/>
    <property type="match status" value="1"/>
</dbReference>
<dbReference type="InParanoid" id="A0A096P9V4"/>
<evidence type="ECO:0000313" key="7">
    <source>
        <dbReference type="EMBL" id="OUS49157.1"/>
    </source>
</evidence>
<feature type="domain" description="DDB1- and CUL4-associated factor 12 beta-propeller" evidence="5">
    <location>
        <begin position="26"/>
        <end position="114"/>
    </location>
</feature>